<dbReference type="Pfam" id="PF00528">
    <property type="entry name" value="BPD_transp_1"/>
    <property type="match status" value="1"/>
</dbReference>
<dbReference type="InterPro" id="IPR000515">
    <property type="entry name" value="MetI-like"/>
</dbReference>
<keyword evidence="10" id="KW-1185">Reference proteome</keyword>
<evidence type="ECO:0000256" key="6">
    <source>
        <dbReference type="ARBA" id="ARBA00023136"/>
    </source>
</evidence>
<evidence type="ECO:0000256" key="4">
    <source>
        <dbReference type="ARBA" id="ARBA00022692"/>
    </source>
</evidence>
<dbReference type="SUPFAM" id="SSF161098">
    <property type="entry name" value="MetI-like"/>
    <property type="match status" value="1"/>
</dbReference>
<gene>
    <name evidence="9" type="ORF">F7O44_18395</name>
</gene>
<feature type="transmembrane region" description="Helical" evidence="7">
    <location>
        <begin position="61"/>
        <end position="85"/>
    </location>
</feature>
<sequence>MSDKIEVGMAWLLGFLWIAPLLYVFWAAFRQPAVALTLNPFQGWTFDHVESVWNAAPFDRYFMNTVILVSSLVVVQLILGVLAAYALARYTFPGRDIVFAFVLLQLMIFPEILLTENYRLVSNLGLQDTIPGIAIPYAASAFCIFLLRQQFKTVPSELVEAAEIEGASRLETLWKVYVPIARPTIVAFGLVSISFHWNNFLWPLVITRSPESRPITVGIVRFLSPETGIDFASLTAGTVIVVAPLLALFLLTQRQFIQSFMRSGIK</sequence>
<evidence type="ECO:0000256" key="5">
    <source>
        <dbReference type="ARBA" id="ARBA00022989"/>
    </source>
</evidence>
<feature type="transmembrane region" description="Helical" evidence="7">
    <location>
        <begin position="176"/>
        <end position="197"/>
    </location>
</feature>
<comment type="subcellular location">
    <subcellularLocation>
        <location evidence="1 7">Cell membrane</location>
        <topology evidence="1 7">Multi-pass membrane protein</topology>
    </subcellularLocation>
</comment>
<evidence type="ECO:0000313" key="10">
    <source>
        <dbReference type="Proteomes" id="UP000460435"/>
    </source>
</evidence>
<keyword evidence="6 7" id="KW-0472">Membrane</keyword>
<comment type="similarity">
    <text evidence="7">Belongs to the binding-protein-dependent transport system permease family.</text>
</comment>
<feature type="domain" description="ABC transmembrane type-1" evidence="8">
    <location>
        <begin position="62"/>
        <end position="252"/>
    </location>
</feature>
<feature type="transmembrane region" description="Helical" evidence="7">
    <location>
        <begin position="7"/>
        <end position="29"/>
    </location>
</feature>
<evidence type="ECO:0000313" key="9">
    <source>
        <dbReference type="EMBL" id="NDL59040.1"/>
    </source>
</evidence>
<keyword evidence="4 7" id="KW-0812">Transmembrane</keyword>
<reference evidence="9 10" key="1">
    <citation type="submission" date="2019-11" db="EMBL/GenBank/DDBJ databases">
        <authorList>
            <person name="Li X.-J."/>
            <person name="Feng X.-M."/>
        </authorList>
    </citation>
    <scope>NUCLEOTIDE SEQUENCE [LARGE SCALE GENOMIC DNA]</scope>
    <source>
        <strain evidence="9 10">XMNu-373</strain>
    </source>
</reference>
<comment type="caution">
    <text evidence="9">The sequence shown here is derived from an EMBL/GenBank/DDBJ whole genome shotgun (WGS) entry which is preliminary data.</text>
</comment>
<dbReference type="PANTHER" id="PTHR43744">
    <property type="entry name" value="ABC TRANSPORTER PERMEASE PROTEIN MG189-RELATED-RELATED"/>
    <property type="match status" value="1"/>
</dbReference>
<evidence type="ECO:0000259" key="8">
    <source>
        <dbReference type="PROSITE" id="PS50928"/>
    </source>
</evidence>
<dbReference type="Proteomes" id="UP000460435">
    <property type="component" value="Unassembled WGS sequence"/>
</dbReference>
<keyword evidence="2 7" id="KW-0813">Transport</keyword>
<dbReference type="InterPro" id="IPR035906">
    <property type="entry name" value="MetI-like_sf"/>
</dbReference>
<dbReference type="Gene3D" id="1.10.3720.10">
    <property type="entry name" value="MetI-like"/>
    <property type="match status" value="1"/>
</dbReference>
<protein>
    <submittedName>
        <fullName evidence="9">ABC transporter permease subunit</fullName>
    </submittedName>
</protein>
<dbReference type="PROSITE" id="PS50928">
    <property type="entry name" value="ABC_TM1"/>
    <property type="match status" value="1"/>
</dbReference>
<evidence type="ECO:0000256" key="2">
    <source>
        <dbReference type="ARBA" id="ARBA00022448"/>
    </source>
</evidence>
<feature type="transmembrane region" description="Helical" evidence="7">
    <location>
        <begin position="97"/>
        <end position="114"/>
    </location>
</feature>
<evidence type="ECO:0000256" key="7">
    <source>
        <dbReference type="RuleBase" id="RU363032"/>
    </source>
</evidence>
<feature type="transmembrane region" description="Helical" evidence="7">
    <location>
        <begin position="231"/>
        <end position="252"/>
    </location>
</feature>
<dbReference type="GO" id="GO:0005886">
    <property type="term" value="C:plasma membrane"/>
    <property type="evidence" value="ECO:0007669"/>
    <property type="project" value="UniProtKB-SubCell"/>
</dbReference>
<keyword evidence="3" id="KW-1003">Cell membrane</keyword>
<evidence type="ECO:0000256" key="3">
    <source>
        <dbReference type="ARBA" id="ARBA00022475"/>
    </source>
</evidence>
<proteinExistence type="inferred from homology"/>
<dbReference type="AlphaFoldDB" id="A0A7K3M782"/>
<accession>A0A7K3M782</accession>
<dbReference type="GO" id="GO:0055085">
    <property type="term" value="P:transmembrane transport"/>
    <property type="evidence" value="ECO:0007669"/>
    <property type="project" value="InterPro"/>
</dbReference>
<evidence type="ECO:0000256" key="1">
    <source>
        <dbReference type="ARBA" id="ARBA00004651"/>
    </source>
</evidence>
<dbReference type="PANTHER" id="PTHR43744:SF3">
    <property type="entry name" value="LACTOSE TRANSPORT SYSTEM PERMEASE PROTEIN LACG"/>
    <property type="match status" value="1"/>
</dbReference>
<dbReference type="EMBL" id="WLZY01000006">
    <property type="protein sequence ID" value="NDL59040.1"/>
    <property type="molecule type" value="Genomic_DNA"/>
</dbReference>
<dbReference type="CDD" id="cd06261">
    <property type="entry name" value="TM_PBP2"/>
    <property type="match status" value="1"/>
</dbReference>
<organism evidence="9 10">
    <name type="scientific">Phytoactinopolyspora mesophila</name>
    <dbReference type="NCBI Taxonomy" id="2650750"/>
    <lineage>
        <taxon>Bacteria</taxon>
        <taxon>Bacillati</taxon>
        <taxon>Actinomycetota</taxon>
        <taxon>Actinomycetes</taxon>
        <taxon>Jiangellales</taxon>
        <taxon>Jiangellaceae</taxon>
        <taxon>Phytoactinopolyspora</taxon>
    </lineage>
</organism>
<keyword evidence="5 7" id="KW-1133">Transmembrane helix</keyword>
<feature type="transmembrane region" description="Helical" evidence="7">
    <location>
        <begin position="129"/>
        <end position="147"/>
    </location>
</feature>
<name>A0A7K3M782_9ACTN</name>